<reference evidence="1 2" key="1">
    <citation type="submission" date="2024-06" db="EMBL/GenBank/DDBJ databases">
        <title>Genomic Encyclopedia of Type Strains, Phase IV (KMG-IV): sequencing the most valuable type-strain genomes for metagenomic binning, comparative biology and taxonomic classification.</title>
        <authorList>
            <person name="Goeker M."/>
        </authorList>
    </citation>
    <scope>NUCLEOTIDE SEQUENCE [LARGE SCALE GENOMIC DNA]</scope>
    <source>
        <strain evidence="1 2">DSM 17809</strain>
    </source>
</reference>
<name>A0ABV2ELV7_9CAUL</name>
<dbReference type="Proteomes" id="UP001549110">
    <property type="component" value="Unassembled WGS sequence"/>
</dbReference>
<gene>
    <name evidence="1" type="ORF">ABID41_003166</name>
</gene>
<sequence length="150" mass="16755">MNEADKQRTADLLRKNRRKGLVPGIVHKWATRGVSASPLSDERQHELLTQLRTWGHSEYRPITDFRSVILEFLDDLSVVVVIDFDVNEEPALLVPPRSLSASEKDLRAVYPDGFVLIRDEAALSIDFEEEVGRVNVSYAAAGGFPPPTGK</sequence>
<dbReference type="EMBL" id="JBEPLU010000002">
    <property type="protein sequence ID" value="MET3528048.1"/>
    <property type="molecule type" value="Genomic_DNA"/>
</dbReference>
<evidence type="ECO:0000313" key="1">
    <source>
        <dbReference type="EMBL" id="MET3528048.1"/>
    </source>
</evidence>
<comment type="caution">
    <text evidence="1">The sequence shown here is derived from an EMBL/GenBank/DDBJ whole genome shotgun (WGS) entry which is preliminary data.</text>
</comment>
<evidence type="ECO:0000313" key="2">
    <source>
        <dbReference type="Proteomes" id="UP001549110"/>
    </source>
</evidence>
<protein>
    <submittedName>
        <fullName evidence="1">Uncharacterized protein</fullName>
    </submittedName>
</protein>
<accession>A0ABV2ELV7</accession>
<keyword evidence="2" id="KW-1185">Reference proteome</keyword>
<organism evidence="1 2">
    <name type="scientific">Phenylobacterium koreense</name>
    <dbReference type="NCBI Taxonomy" id="266125"/>
    <lineage>
        <taxon>Bacteria</taxon>
        <taxon>Pseudomonadati</taxon>
        <taxon>Pseudomonadota</taxon>
        <taxon>Alphaproteobacteria</taxon>
        <taxon>Caulobacterales</taxon>
        <taxon>Caulobacteraceae</taxon>
        <taxon>Phenylobacterium</taxon>
    </lineage>
</organism>
<dbReference type="RefSeq" id="WP_354298043.1">
    <property type="nucleotide sequence ID" value="NZ_JBEPLU010000002.1"/>
</dbReference>
<proteinExistence type="predicted"/>